<evidence type="ECO:0000259" key="16">
    <source>
        <dbReference type="Pfam" id="PF00482"/>
    </source>
</evidence>
<keyword evidence="18" id="KW-1185">Reference proteome</keyword>
<evidence type="ECO:0000256" key="3">
    <source>
        <dbReference type="ARBA" id="ARBA00005745"/>
    </source>
</evidence>
<protein>
    <recommendedName>
        <fullName evidence="13">General secretion pathway protein F</fullName>
    </recommendedName>
</protein>
<comment type="caution">
    <text evidence="17">The sequence shown here is derived from an EMBL/GenBank/DDBJ whole genome shotgun (WGS) entry which is preliminary data.</text>
</comment>
<feature type="domain" description="Type II secretion system protein GspF" evidence="16">
    <location>
        <begin position="272"/>
        <end position="393"/>
    </location>
</feature>
<evidence type="ECO:0000256" key="15">
    <source>
        <dbReference type="SAM" id="Phobius"/>
    </source>
</evidence>
<dbReference type="Pfam" id="PF00482">
    <property type="entry name" value="T2SSF"/>
    <property type="match status" value="2"/>
</dbReference>
<evidence type="ECO:0000256" key="13">
    <source>
        <dbReference type="ARBA" id="ARBA00030750"/>
    </source>
</evidence>
<evidence type="ECO:0000256" key="2">
    <source>
        <dbReference type="ARBA" id="ARBA00004429"/>
    </source>
</evidence>
<evidence type="ECO:0000256" key="9">
    <source>
        <dbReference type="ARBA" id="ARBA00022837"/>
    </source>
</evidence>
<dbReference type="PANTHER" id="PTHR30012:SF0">
    <property type="entry name" value="TYPE II SECRETION SYSTEM PROTEIN F-RELATED"/>
    <property type="match status" value="1"/>
</dbReference>
<dbReference type="AlphaFoldDB" id="A0A7W3Y664"/>
<comment type="function">
    <text evidence="1">Component of the type II secretion system inner membrane complex required for the energy-dependent secretion of extracellular factors such as proteases and toxins from the periplasm.</text>
</comment>
<sequence length="402" mass="43409">MARFEYAALDVRGRPRQGVVDAADPESARARLQARRLSPTRLEPARASRPAARGRSLFDRFSGRDATLFTRQLATLVTAAPLEEALRTIGSQAEKPAVRRVVMATHAQVLEGFRLSDAMARQGKAFPPLYRAMVAAGEGSGALPDVLERLADLLEREQQVRGKLVTALVYPAALAMTAICVVIALMRFVVPRVVDQFDSMGRELPALTRAIIAVSDLMTQWGLPALLVLGLGLAAFRGLLARDAFRLRFDALVLRTPLLGRLVRDVHAARMARTLSIMVDSGLPIMEGLAITARTVHNRVLRGATDDMVASIREGGSLSAAMKRAGVFPPTLLYMASSGENSGRLAPMLARAADYLEREFNTFTTAAMSLLEPAIIILLGGVVAVIVLAILLPILQFNSLAL</sequence>
<proteinExistence type="inferred from homology"/>
<dbReference type="PRINTS" id="PR00812">
    <property type="entry name" value="BCTERIALGSPF"/>
</dbReference>
<keyword evidence="12 15" id="KW-0472">Membrane</keyword>
<accession>A0A7W3Y664</accession>
<evidence type="ECO:0000256" key="8">
    <source>
        <dbReference type="ARBA" id="ARBA00022723"/>
    </source>
</evidence>
<dbReference type="InterPro" id="IPR018076">
    <property type="entry name" value="T2SS_GspF_dom"/>
</dbReference>
<dbReference type="NCBIfam" id="TIGR02120">
    <property type="entry name" value="GspF"/>
    <property type="match status" value="1"/>
</dbReference>
<evidence type="ECO:0000313" key="17">
    <source>
        <dbReference type="EMBL" id="MBB1060917.1"/>
    </source>
</evidence>
<dbReference type="GO" id="GO:0046872">
    <property type="term" value="F:metal ion binding"/>
    <property type="evidence" value="ECO:0007669"/>
    <property type="project" value="UniProtKB-KW"/>
</dbReference>
<evidence type="ECO:0000256" key="10">
    <source>
        <dbReference type="ARBA" id="ARBA00022927"/>
    </source>
</evidence>
<feature type="transmembrane region" description="Helical" evidence="15">
    <location>
        <begin position="221"/>
        <end position="240"/>
    </location>
</feature>
<dbReference type="GO" id="GO:0015628">
    <property type="term" value="P:protein secretion by the type II secretion system"/>
    <property type="evidence" value="ECO:0007669"/>
    <property type="project" value="InterPro"/>
</dbReference>
<evidence type="ECO:0000256" key="5">
    <source>
        <dbReference type="ARBA" id="ARBA00022475"/>
    </source>
</evidence>
<evidence type="ECO:0000256" key="7">
    <source>
        <dbReference type="ARBA" id="ARBA00022692"/>
    </source>
</evidence>
<reference evidence="17 18" key="1">
    <citation type="submission" date="2020-08" db="EMBL/GenBank/DDBJ databases">
        <authorList>
            <person name="Xu S."/>
            <person name="Li A."/>
        </authorList>
    </citation>
    <scope>NUCLEOTIDE SEQUENCE [LARGE SCALE GENOMIC DNA]</scope>
    <source>
        <strain evidence="17 18">119BY6-57</strain>
    </source>
</reference>
<feature type="transmembrane region" description="Helical" evidence="15">
    <location>
        <begin position="164"/>
        <end position="190"/>
    </location>
</feature>
<evidence type="ECO:0000256" key="14">
    <source>
        <dbReference type="RuleBase" id="RU003923"/>
    </source>
</evidence>
<dbReference type="RefSeq" id="WP_182687307.1">
    <property type="nucleotide sequence ID" value="NZ_JACHTF010000010.1"/>
</dbReference>
<keyword evidence="5" id="KW-1003">Cell membrane</keyword>
<dbReference type="PANTHER" id="PTHR30012">
    <property type="entry name" value="GENERAL SECRETION PATHWAY PROTEIN"/>
    <property type="match status" value="1"/>
</dbReference>
<dbReference type="InterPro" id="IPR042094">
    <property type="entry name" value="T2SS_GspF_sf"/>
</dbReference>
<comment type="similarity">
    <text evidence="3 14">Belongs to the GSP F family.</text>
</comment>
<keyword evidence="4 14" id="KW-0813">Transport</keyword>
<keyword evidence="7 14" id="KW-0812">Transmembrane</keyword>
<name>A0A7W3Y664_9GAMM</name>
<dbReference type="InterPro" id="IPR001992">
    <property type="entry name" value="T2SS_GspF/T4SS_PilC_CS"/>
</dbReference>
<evidence type="ECO:0000256" key="4">
    <source>
        <dbReference type="ARBA" id="ARBA00022448"/>
    </source>
</evidence>
<dbReference type="EMBL" id="JACHTF010000010">
    <property type="protein sequence ID" value="MBB1060917.1"/>
    <property type="molecule type" value="Genomic_DNA"/>
</dbReference>
<dbReference type="Gene3D" id="1.20.81.30">
    <property type="entry name" value="Type II secretion system (T2SS), domain F"/>
    <property type="match status" value="2"/>
</dbReference>
<dbReference type="PROSITE" id="PS00874">
    <property type="entry name" value="T2SP_F"/>
    <property type="match status" value="1"/>
</dbReference>
<keyword evidence="11 15" id="KW-1133">Transmembrane helix</keyword>
<keyword evidence="6" id="KW-0997">Cell inner membrane</keyword>
<evidence type="ECO:0000256" key="6">
    <source>
        <dbReference type="ARBA" id="ARBA00022519"/>
    </source>
</evidence>
<organism evidence="17 18">
    <name type="scientific">Marilutibacter spongiae</name>
    <dbReference type="NCBI Taxonomy" id="2025720"/>
    <lineage>
        <taxon>Bacteria</taxon>
        <taxon>Pseudomonadati</taxon>
        <taxon>Pseudomonadota</taxon>
        <taxon>Gammaproteobacteria</taxon>
        <taxon>Lysobacterales</taxon>
        <taxon>Lysobacteraceae</taxon>
        <taxon>Marilutibacter</taxon>
    </lineage>
</organism>
<keyword evidence="8" id="KW-0479">Metal-binding</keyword>
<dbReference type="GO" id="GO:0005886">
    <property type="term" value="C:plasma membrane"/>
    <property type="evidence" value="ECO:0007669"/>
    <property type="project" value="UniProtKB-SubCell"/>
</dbReference>
<dbReference type="InterPro" id="IPR003004">
    <property type="entry name" value="GspF/PilC"/>
</dbReference>
<keyword evidence="9" id="KW-0106">Calcium</keyword>
<comment type="subcellular location">
    <subcellularLocation>
        <location evidence="2 14">Cell inner membrane</location>
        <topology evidence="2 14">Multi-pass membrane protein</topology>
    </subcellularLocation>
</comment>
<dbReference type="InterPro" id="IPR011850">
    <property type="entry name" value="T2SS_GspF"/>
</dbReference>
<evidence type="ECO:0000256" key="12">
    <source>
        <dbReference type="ARBA" id="ARBA00023136"/>
    </source>
</evidence>
<evidence type="ECO:0000256" key="11">
    <source>
        <dbReference type="ARBA" id="ARBA00022989"/>
    </source>
</evidence>
<feature type="domain" description="Type II secretion system protein GspF" evidence="16">
    <location>
        <begin position="69"/>
        <end position="191"/>
    </location>
</feature>
<feature type="transmembrane region" description="Helical" evidence="15">
    <location>
        <begin position="374"/>
        <end position="395"/>
    </location>
</feature>
<dbReference type="Proteomes" id="UP000523196">
    <property type="component" value="Unassembled WGS sequence"/>
</dbReference>
<keyword evidence="10" id="KW-0653">Protein transport</keyword>
<dbReference type="GO" id="GO:0015627">
    <property type="term" value="C:type II protein secretion system complex"/>
    <property type="evidence" value="ECO:0007669"/>
    <property type="project" value="InterPro"/>
</dbReference>
<evidence type="ECO:0000313" key="18">
    <source>
        <dbReference type="Proteomes" id="UP000523196"/>
    </source>
</evidence>
<gene>
    <name evidence="17" type="primary">gspF</name>
    <name evidence="17" type="ORF">H4F98_10055</name>
</gene>
<dbReference type="FunFam" id="1.20.81.30:FF:000001">
    <property type="entry name" value="Type II secretion system protein F"/>
    <property type="match status" value="2"/>
</dbReference>
<evidence type="ECO:0000256" key="1">
    <source>
        <dbReference type="ARBA" id="ARBA00002684"/>
    </source>
</evidence>